<dbReference type="KEGG" id="vg:26629413"/>
<evidence type="ECO:0000313" key="1">
    <source>
        <dbReference type="EMBL" id="ALA48469.1"/>
    </source>
</evidence>
<dbReference type="InterPro" id="IPR055852">
    <property type="entry name" value="DUF7429"/>
</dbReference>
<gene>
    <name evidence="1" type="primary">52</name>
    <name evidence="1" type="ORF">LOLLY9_52</name>
</gene>
<dbReference type="GeneID" id="26629413"/>
<dbReference type="Proteomes" id="UP000201083">
    <property type="component" value="Segment"/>
</dbReference>
<reference evidence="1 2" key="1">
    <citation type="submission" date="2015-07" db="EMBL/GenBank/DDBJ databases">
        <authorList>
            <person name="Ntshalintshall L."/>
            <person name="Reedoy K."/>
            <person name="Ramruthan J."/>
            <person name="Borthwick M."/>
            <person name="Moodley O.R."/>
            <person name="Larsen M.H."/>
            <person name="Russell D.H."/>
            <person name="Bowman C.A."/>
            <person name="Pope W.A."/>
            <person name="Mavrich T.H."/>
            <person name="Guerrero C.N."/>
            <person name="Jacobs-Sera D.A."/>
            <person name="Hendrix R.W."/>
            <person name="Hatfull G.F."/>
        </authorList>
    </citation>
    <scope>NUCLEOTIDE SEQUENCE [LARGE SCALE GENOMIC DNA]</scope>
</reference>
<organism evidence="1 2">
    <name type="scientific">Mycobacterium phage Lolly9</name>
    <dbReference type="NCBI Taxonomy" id="1698711"/>
    <lineage>
        <taxon>Viruses</taxon>
        <taxon>Duplodnaviria</taxon>
        <taxon>Heunggongvirae</taxon>
        <taxon>Uroviricota</taxon>
        <taxon>Caudoviricetes</taxon>
        <taxon>Vilmaviridae</taxon>
        <taxon>Lclasvirinae</taxon>
        <taxon>Lumosvirus</taxon>
        <taxon>Lumosvirus lolly9</taxon>
    </lineage>
</organism>
<proteinExistence type="predicted"/>
<dbReference type="Pfam" id="PF24206">
    <property type="entry name" value="DUF7429"/>
    <property type="match status" value="1"/>
</dbReference>
<name>A0A0K2FNA3_9CAUD</name>
<dbReference type="RefSeq" id="YP_009202438.1">
    <property type="nucleotide sequence ID" value="NC_028843.1"/>
</dbReference>
<dbReference type="EMBL" id="KT281791">
    <property type="protein sequence ID" value="ALA48469.1"/>
    <property type="molecule type" value="Genomic_DNA"/>
</dbReference>
<accession>A0A0K2FNA3</accession>
<sequence>MNLRFKVLGYTIASVELELPEAAEPEIAQPVTKLTQRLVKGVSRLWVKGMAA</sequence>
<evidence type="ECO:0000313" key="2">
    <source>
        <dbReference type="Proteomes" id="UP000201083"/>
    </source>
</evidence>
<keyword evidence="2" id="KW-1185">Reference proteome</keyword>
<protein>
    <submittedName>
        <fullName evidence="1">Uncharacterized protein</fullName>
    </submittedName>
</protein>